<reference evidence="2" key="1">
    <citation type="submission" date="2022-10" db="EMBL/GenBank/DDBJ databases">
        <title>The complete genomes of actinobacterial strains from the NBC collection.</title>
        <authorList>
            <person name="Joergensen T.S."/>
            <person name="Alvarez Arevalo M."/>
            <person name="Sterndorff E.B."/>
            <person name="Faurdal D."/>
            <person name="Vuksanovic O."/>
            <person name="Mourched A.-S."/>
            <person name="Charusanti P."/>
            <person name="Shaw S."/>
            <person name="Blin K."/>
            <person name="Weber T."/>
        </authorList>
    </citation>
    <scope>NUCLEOTIDE SEQUENCE</scope>
    <source>
        <strain evidence="2">NBC_00093</strain>
    </source>
</reference>
<dbReference type="Pfam" id="PF17197">
    <property type="entry name" value="DUF5134"/>
    <property type="match status" value="1"/>
</dbReference>
<evidence type="ECO:0000313" key="2">
    <source>
        <dbReference type="EMBL" id="WTT19133.1"/>
    </source>
</evidence>
<accession>A0AAU2A4G8</accession>
<feature type="transmembrane region" description="Helical" evidence="1">
    <location>
        <begin position="50"/>
        <end position="67"/>
    </location>
</feature>
<gene>
    <name evidence="2" type="ORF">OHA22_28195</name>
</gene>
<protein>
    <submittedName>
        <fullName evidence="2">DUF5134 domain-containing protein</fullName>
    </submittedName>
</protein>
<name>A0AAU2A4G8_9ACTN</name>
<keyword evidence="1" id="KW-0812">Transmembrane</keyword>
<keyword evidence="1" id="KW-0472">Membrane</keyword>
<organism evidence="2">
    <name type="scientific">Streptomyces sp. NBC_00093</name>
    <dbReference type="NCBI Taxonomy" id="2975649"/>
    <lineage>
        <taxon>Bacteria</taxon>
        <taxon>Bacillati</taxon>
        <taxon>Actinomycetota</taxon>
        <taxon>Actinomycetes</taxon>
        <taxon>Kitasatosporales</taxon>
        <taxon>Streptomycetaceae</taxon>
        <taxon>Streptomyces</taxon>
    </lineage>
</organism>
<sequence length="173" mass="17980">MPDAPALTSTAGAILCLVGHLPAPVRHWAPHAIVLVVMVLMASPHTGPDVLLAGAGTVAAACLWAAIKGCPTRRPADVVDLAAMAVLTAATARAGHTDGTHMTHHGPATWEPGPFLFLTGCWAVARAAAHLHTQLDLIGPTDRTPRRRQPYRSAMLRESGGLVMIAGMAAMLT</sequence>
<dbReference type="EMBL" id="CP108222">
    <property type="protein sequence ID" value="WTT19133.1"/>
    <property type="molecule type" value="Genomic_DNA"/>
</dbReference>
<feature type="transmembrane region" description="Helical" evidence="1">
    <location>
        <begin position="154"/>
        <end position="172"/>
    </location>
</feature>
<dbReference type="InterPro" id="IPR033458">
    <property type="entry name" value="DUF5134"/>
</dbReference>
<proteinExistence type="predicted"/>
<keyword evidence="1" id="KW-1133">Transmembrane helix</keyword>
<evidence type="ECO:0000256" key="1">
    <source>
        <dbReference type="SAM" id="Phobius"/>
    </source>
</evidence>
<dbReference type="AlphaFoldDB" id="A0AAU2A4G8"/>